<organism evidence="2 3">
    <name type="scientific">Edaphochlamys debaryana</name>
    <dbReference type="NCBI Taxonomy" id="47281"/>
    <lineage>
        <taxon>Eukaryota</taxon>
        <taxon>Viridiplantae</taxon>
        <taxon>Chlorophyta</taxon>
        <taxon>core chlorophytes</taxon>
        <taxon>Chlorophyceae</taxon>
        <taxon>CS clade</taxon>
        <taxon>Chlamydomonadales</taxon>
        <taxon>Chlamydomonadales incertae sedis</taxon>
        <taxon>Edaphochlamys</taxon>
    </lineage>
</organism>
<comment type="caution">
    <text evidence="2">The sequence shown here is derived from an EMBL/GenBank/DDBJ whole genome shotgun (WGS) entry which is preliminary data.</text>
</comment>
<gene>
    <name evidence="2" type="ORF">HYH03_012151</name>
</gene>
<keyword evidence="1" id="KW-0175">Coiled coil</keyword>
<reference evidence="2" key="1">
    <citation type="journal article" date="2020" name="bioRxiv">
        <title>Comparative genomics of Chlamydomonas.</title>
        <authorList>
            <person name="Craig R.J."/>
            <person name="Hasan A.R."/>
            <person name="Ness R.W."/>
            <person name="Keightley P.D."/>
        </authorList>
    </citation>
    <scope>NUCLEOTIDE SEQUENCE</scope>
    <source>
        <strain evidence="2">CCAP 11/70</strain>
    </source>
</reference>
<feature type="coiled-coil region" evidence="1">
    <location>
        <begin position="31"/>
        <end position="58"/>
    </location>
</feature>
<evidence type="ECO:0000256" key="1">
    <source>
        <dbReference type="SAM" id="Coils"/>
    </source>
</evidence>
<evidence type="ECO:0000313" key="2">
    <source>
        <dbReference type="EMBL" id="KAG2489319.1"/>
    </source>
</evidence>
<dbReference type="OrthoDB" id="557940at2759"/>
<keyword evidence="3" id="KW-1185">Reference proteome</keyword>
<evidence type="ECO:0000313" key="3">
    <source>
        <dbReference type="Proteomes" id="UP000612055"/>
    </source>
</evidence>
<dbReference type="EMBL" id="JAEHOE010000074">
    <property type="protein sequence ID" value="KAG2489319.1"/>
    <property type="molecule type" value="Genomic_DNA"/>
</dbReference>
<name>A0A835Y1C7_9CHLO</name>
<dbReference type="AlphaFoldDB" id="A0A835Y1C7"/>
<accession>A0A835Y1C7</accession>
<protein>
    <recommendedName>
        <fullName evidence="4">DUF4145 domain-containing protein</fullName>
    </recommendedName>
</protein>
<dbReference type="Proteomes" id="UP000612055">
    <property type="component" value="Unassembled WGS sequence"/>
</dbReference>
<sequence>MVVTDWHFGRRLGTQELHVTVSRPSDLANESRALNQKVVSLEKKNASLKEEMHNLHAKSHLRKLRNVAAHVIKVAFGEELRKTKHSQHVKQRGAQDDSVRAFAGALQVEPETLMRAADRIITRRNRDAHPNDIAELDDDVEEMASLITPALEAMAEWECLIIQRYAAIKLVFPELFCDAA</sequence>
<proteinExistence type="predicted"/>
<evidence type="ECO:0008006" key="4">
    <source>
        <dbReference type="Google" id="ProtNLM"/>
    </source>
</evidence>